<organism evidence="2 3">
    <name type="scientific">'Catharanthus roseus' aster yellows phytoplasma</name>
    <dbReference type="NCBI Taxonomy" id="1193712"/>
    <lineage>
        <taxon>Bacteria</taxon>
        <taxon>Bacillati</taxon>
        <taxon>Mycoplasmatota</taxon>
        <taxon>Mollicutes</taxon>
        <taxon>Acholeplasmatales</taxon>
        <taxon>Acholeplasmataceae</taxon>
        <taxon>Candidatus Phytoplasma</taxon>
        <taxon>16SrI (Aster yellows group)</taxon>
    </lineage>
</organism>
<evidence type="ECO:0000313" key="2">
    <source>
        <dbReference type="EMBL" id="QBF23791.1"/>
    </source>
</evidence>
<protein>
    <recommendedName>
        <fullName evidence="1">Sequence-variable mosaic (SVM) signal sequence domain-containing protein</fullName>
    </recommendedName>
</protein>
<dbReference type="AlphaFoldDB" id="A0A4P6MDK0"/>
<dbReference type="Pfam" id="PF12113">
    <property type="entry name" value="SVM_signal"/>
    <property type="match status" value="1"/>
</dbReference>
<evidence type="ECO:0000259" key="1">
    <source>
        <dbReference type="Pfam" id="PF12113"/>
    </source>
</evidence>
<sequence>MLIFRLKKQLYLLIIVLFTFLGLFFITNNHQVMAMEKNKPLQTIYNIETKNVRKNPNKPIKISYYVKDKNLSLEDMAKNINIINKLK</sequence>
<feature type="domain" description="Sequence-variable mosaic (SVM) signal sequence" evidence="1">
    <location>
        <begin position="4"/>
        <end position="35"/>
    </location>
</feature>
<accession>A0A4P6MDK0</accession>
<reference evidence="2 3" key="1">
    <citation type="submission" date="2019-02" db="EMBL/GenBank/DDBJ databases">
        <title>Draft Genome Sequence of Maize Bushy Stunt-like Phytoplasma group 16SrI-B (Aster yellows) in South Africa.</title>
        <authorList>
            <person name="Coetzee B."/>
            <person name="Douglas-Smit N."/>
            <person name="Maree H.J."/>
            <person name="Burger J.T."/>
            <person name="Kruger K."/>
            <person name="Pietersen G."/>
        </authorList>
    </citation>
    <scope>NUCLEOTIDE SEQUENCE [LARGE SCALE GENOMIC DNA]</scope>
    <source>
        <strain evidence="2 3">De Villa</strain>
    </source>
</reference>
<dbReference type="EMBL" id="CP035949">
    <property type="protein sequence ID" value="QBF23791.1"/>
    <property type="molecule type" value="Genomic_DNA"/>
</dbReference>
<gene>
    <name evidence="2" type="ORF">EXT02_01010</name>
</gene>
<proteinExistence type="predicted"/>
<name>A0A4P6MDK0_9MOLU</name>
<evidence type="ECO:0000313" key="3">
    <source>
        <dbReference type="Proteomes" id="UP000289726"/>
    </source>
</evidence>
<dbReference type="Proteomes" id="UP000289726">
    <property type="component" value="Chromosome"/>
</dbReference>
<keyword evidence="3" id="KW-1185">Reference proteome</keyword>
<dbReference type="InterPro" id="IPR021970">
    <property type="entry name" value="SVM_signal"/>
</dbReference>